<dbReference type="GO" id="GO:0016172">
    <property type="term" value="F:antifreeze activity"/>
    <property type="evidence" value="ECO:0007669"/>
    <property type="project" value="InterPro"/>
</dbReference>
<name>A0A849AEM9_9ACTN</name>
<dbReference type="InterPro" id="IPR000104">
    <property type="entry name" value="Antifreeze_1"/>
</dbReference>
<dbReference type="PRINTS" id="PR00308">
    <property type="entry name" value="ANTIFREEZEI"/>
</dbReference>
<organism evidence="1 2">
    <name type="scientific">Nakamurella aerolata</name>
    <dbReference type="NCBI Taxonomy" id="1656892"/>
    <lineage>
        <taxon>Bacteria</taxon>
        <taxon>Bacillati</taxon>
        <taxon>Actinomycetota</taxon>
        <taxon>Actinomycetes</taxon>
        <taxon>Nakamurellales</taxon>
        <taxon>Nakamurellaceae</taxon>
        <taxon>Nakamurella</taxon>
    </lineage>
</organism>
<proteinExistence type="predicted"/>
<evidence type="ECO:0000313" key="2">
    <source>
        <dbReference type="Proteomes" id="UP000562984"/>
    </source>
</evidence>
<protein>
    <submittedName>
        <fullName evidence="1">Uncharacterized protein</fullName>
    </submittedName>
</protein>
<dbReference type="Proteomes" id="UP000562984">
    <property type="component" value="Unassembled WGS sequence"/>
</dbReference>
<evidence type="ECO:0000313" key="1">
    <source>
        <dbReference type="EMBL" id="NNG36920.1"/>
    </source>
</evidence>
<keyword evidence="2" id="KW-1185">Reference proteome</keyword>
<accession>A0A849AEM9</accession>
<dbReference type="AlphaFoldDB" id="A0A849AEM9"/>
<dbReference type="RefSeq" id="WP_171200627.1">
    <property type="nucleotide sequence ID" value="NZ_JABEND010000009.1"/>
</dbReference>
<gene>
    <name evidence="1" type="ORF">HKD39_14610</name>
</gene>
<reference evidence="1 2" key="1">
    <citation type="submission" date="2020-05" db="EMBL/GenBank/DDBJ databases">
        <title>Nakamurella sp. DB0629 isolated from air conditioner.</title>
        <authorList>
            <person name="Kim D.H."/>
            <person name="Kim D.-U."/>
        </authorList>
    </citation>
    <scope>NUCLEOTIDE SEQUENCE [LARGE SCALE GENOMIC DNA]</scope>
    <source>
        <strain evidence="1 2">DB0629</strain>
    </source>
</reference>
<comment type="caution">
    <text evidence="1">The sequence shown here is derived from an EMBL/GenBank/DDBJ whole genome shotgun (WGS) entry which is preliminary data.</text>
</comment>
<sequence length="256" mass="25877">MTIPNFMPLLRKGIGKIPAEGGCLVQVASYLADGLSWTDQTPCVHPVLRSLAIAVNDRVSDAVRPTLAPLAVDLVGTGPGPKGVEGQQLSVRLAVWFARQVLRESDQVSLRAIETAEAWADEPTRRNAHAAANAARTARAAANTASAAGGTAANTANTANTAARAAAYAAASAAASAATSAANFAAASAAANTASAAGGTAATSSALVALLTGAIAEHRRLTGHQPEPIDPERQQYVLETLGVGGDQPERASQAVE</sequence>
<dbReference type="EMBL" id="JABEND010000009">
    <property type="protein sequence ID" value="NNG36920.1"/>
    <property type="molecule type" value="Genomic_DNA"/>
</dbReference>